<dbReference type="Proteomes" id="UP000269721">
    <property type="component" value="Unassembled WGS sequence"/>
</dbReference>
<dbReference type="EMBL" id="KZ995293">
    <property type="protein sequence ID" value="RKO90968.1"/>
    <property type="molecule type" value="Genomic_DNA"/>
</dbReference>
<gene>
    <name evidence="2" type="ORF">BDK51DRAFT_44323</name>
</gene>
<evidence type="ECO:0000313" key="2">
    <source>
        <dbReference type="EMBL" id="RKO90968.1"/>
    </source>
</evidence>
<keyword evidence="1" id="KW-1133">Transmembrane helix</keyword>
<keyword evidence="3" id="KW-1185">Reference proteome</keyword>
<feature type="transmembrane region" description="Helical" evidence="1">
    <location>
        <begin position="40"/>
        <end position="61"/>
    </location>
</feature>
<evidence type="ECO:0000313" key="3">
    <source>
        <dbReference type="Proteomes" id="UP000269721"/>
    </source>
</evidence>
<reference evidence="3" key="1">
    <citation type="journal article" date="2018" name="Nat. Microbiol.">
        <title>Leveraging single-cell genomics to expand the fungal tree of life.</title>
        <authorList>
            <person name="Ahrendt S.R."/>
            <person name="Quandt C.A."/>
            <person name="Ciobanu D."/>
            <person name="Clum A."/>
            <person name="Salamov A."/>
            <person name="Andreopoulos B."/>
            <person name="Cheng J.F."/>
            <person name="Woyke T."/>
            <person name="Pelin A."/>
            <person name="Henrissat B."/>
            <person name="Reynolds N.K."/>
            <person name="Benny G.L."/>
            <person name="Smith M.E."/>
            <person name="James T.Y."/>
            <person name="Grigoriev I.V."/>
        </authorList>
    </citation>
    <scope>NUCLEOTIDE SEQUENCE [LARGE SCALE GENOMIC DNA]</scope>
</reference>
<dbReference type="AlphaFoldDB" id="A0A4P9WHQ9"/>
<sequence>MWARQAKRSAGQCLHEHRRRSRGTGILRLGVTDLGPLKQLPVIAIVCFPSFSLVLPVLAFAHRTPLASPCRAPLLALGDHRAKRGQRSDWAKPTPQRGCSVTARRGIRSSGVWGMQKAGWTGGTEAATRSWNGGAVGVIRARQQPQNARRRIRRTARAWLPLADEIRRPLRKHRLRYIGMPTPCVRTLIYPVFANLAALTISLSNKKTGLHDRMDMCDSAPLLIACPRLASFDHPAIILQETQPLPVLDYEMVPDDMYPRDPLHGQCCMWLIGRAERGARDSQKTGDLAGETMSFAPYSPPPDVLSRGDLDGTVWERWRRSFVVVL</sequence>
<name>A0A4P9WHQ9_9FUNG</name>
<accession>A0A4P9WHQ9</accession>
<protein>
    <submittedName>
        <fullName evidence="2">Uncharacterized protein</fullName>
    </submittedName>
</protein>
<keyword evidence="1" id="KW-0812">Transmembrane</keyword>
<evidence type="ECO:0000256" key="1">
    <source>
        <dbReference type="SAM" id="Phobius"/>
    </source>
</evidence>
<organism evidence="2 3">
    <name type="scientific">Blyttiomyces helicus</name>
    <dbReference type="NCBI Taxonomy" id="388810"/>
    <lineage>
        <taxon>Eukaryota</taxon>
        <taxon>Fungi</taxon>
        <taxon>Fungi incertae sedis</taxon>
        <taxon>Chytridiomycota</taxon>
        <taxon>Chytridiomycota incertae sedis</taxon>
        <taxon>Chytridiomycetes</taxon>
        <taxon>Chytridiomycetes incertae sedis</taxon>
        <taxon>Blyttiomyces</taxon>
    </lineage>
</organism>
<keyword evidence="1" id="KW-0472">Membrane</keyword>
<proteinExistence type="predicted"/>